<dbReference type="SMART" id="SM00966">
    <property type="entry name" value="SpoVT_AbrB"/>
    <property type="match status" value="1"/>
</dbReference>
<dbReference type="InterPro" id="IPR007159">
    <property type="entry name" value="SpoVT-AbrB_dom"/>
</dbReference>
<comment type="caution">
    <text evidence="3">The sequence shown here is derived from an EMBL/GenBank/DDBJ whole genome shotgun (WGS) entry which is preliminary data.</text>
</comment>
<sequence length="96" mass="10929">MTTTPTTFELEIDKFGRVLIPKKVREALNLRAGSKLKADLSGTALTLEAEAPRYEIRYSEGGWPVVHFLDAQPWPEDEDPIKACRDERTAELLKTW</sequence>
<accession>A0ABP9VCS4</accession>
<organism evidence="3 4">
    <name type="scientific">Deinococcus xinjiangensis</name>
    <dbReference type="NCBI Taxonomy" id="457454"/>
    <lineage>
        <taxon>Bacteria</taxon>
        <taxon>Thermotogati</taxon>
        <taxon>Deinococcota</taxon>
        <taxon>Deinococci</taxon>
        <taxon>Deinococcales</taxon>
        <taxon>Deinococcaceae</taxon>
        <taxon>Deinococcus</taxon>
    </lineage>
</organism>
<feature type="domain" description="SpoVT-AbrB" evidence="2">
    <location>
        <begin position="7"/>
        <end position="52"/>
    </location>
</feature>
<dbReference type="NCBIfam" id="TIGR01439">
    <property type="entry name" value="lp_hng_hel_AbrB"/>
    <property type="match status" value="1"/>
</dbReference>
<reference evidence="3 4" key="1">
    <citation type="submission" date="2024-02" db="EMBL/GenBank/DDBJ databases">
        <title>Deinococcus xinjiangensis NBRC 107630.</title>
        <authorList>
            <person name="Ichikawa N."/>
            <person name="Katano-Makiyama Y."/>
            <person name="Hidaka K."/>
        </authorList>
    </citation>
    <scope>NUCLEOTIDE SEQUENCE [LARGE SCALE GENOMIC DNA]</scope>
    <source>
        <strain evidence="3 4">NBRC 107630</strain>
    </source>
</reference>
<evidence type="ECO:0000313" key="4">
    <source>
        <dbReference type="Proteomes" id="UP001458946"/>
    </source>
</evidence>
<keyword evidence="1" id="KW-0238">DNA-binding</keyword>
<evidence type="ECO:0000256" key="1">
    <source>
        <dbReference type="PROSITE-ProRule" id="PRU01076"/>
    </source>
</evidence>
<evidence type="ECO:0000313" key="3">
    <source>
        <dbReference type="EMBL" id="GAA5503041.1"/>
    </source>
</evidence>
<protein>
    <recommendedName>
        <fullName evidence="2">SpoVT-AbrB domain-containing protein</fullName>
    </recommendedName>
</protein>
<dbReference type="InterPro" id="IPR037914">
    <property type="entry name" value="SpoVT-AbrB_sf"/>
</dbReference>
<dbReference type="Proteomes" id="UP001458946">
    <property type="component" value="Unassembled WGS sequence"/>
</dbReference>
<keyword evidence="4" id="KW-1185">Reference proteome</keyword>
<dbReference type="Pfam" id="PF04014">
    <property type="entry name" value="MazE_antitoxin"/>
    <property type="match status" value="1"/>
</dbReference>
<dbReference type="RefSeq" id="WP_353543014.1">
    <property type="nucleotide sequence ID" value="NZ_BAABRN010000036.1"/>
</dbReference>
<dbReference type="PROSITE" id="PS51740">
    <property type="entry name" value="SPOVT_ABRB"/>
    <property type="match status" value="1"/>
</dbReference>
<dbReference type="SUPFAM" id="SSF89447">
    <property type="entry name" value="AbrB/MazE/MraZ-like"/>
    <property type="match status" value="1"/>
</dbReference>
<proteinExistence type="predicted"/>
<name>A0ABP9VCS4_9DEIO</name>
<dbReference type="Gene3D" id="2.10.260.10">
    <property type="match status" value="1"/>
</dbReference>
<dbReference type="EMBL" id="BAABRN010000036">
    <property type="protein sequence ID" value="GAA5503041.1"/>
    <property type="molecule type" value="Genomic_DNA"/>
</dbReference>
<gene>
    <name evidence="3" type="ORF">Dxin01_02790</name>
</gene>
<evidence type="ECO:0000259" key="2">
    <source>
        <dbReference type="PROSITE" id="PS51740"/>
    </source>
</evidence>